<proteinExistence type="predicted"/>
<evidence type="ECO:0000256" key="2">
    <source>
        <dbReference type="ARBA" id="ARBA00023125"/>
    </source>
</evidence>
<protein>
    <recommendedName>
        <fullName evidence="4">HTH gntR-type domain-containing protein</fullName>
    </recommendedName>
</protein>
<dbReference type="GO" id="GO:0003700">
    <property type="term" value="F:DNA-binding transcription factor activity"/>
    <property type="evidence" value="ECO:0007669"/>
    <property type="project" value="InterPro"/>
</dbReference>
<sequence length="720" mass="75117">MPAGPAMRIAQPPSLATMVAERLRDAIIDGEFTLGENISEERLCAAFGVSRSPVRDALNALQFTGLVEVRPKRGSFVFNPTEADVARLCDYRFMLEREAALMAVRVARDDLAAGLEAAVATMARAHADGDRRAYGHADTAYHGVFFACCGNSLVRDAYRLAEAQLATLRTLLTAPFDERRESGLTQHRDMAEALLSGDEAGFAAMLKARTLRALLAHGRIIAAPGAPDALSARLIARTGFDAVYMTGLGATASRLGAPDLGLLSQTEMADQARAMAAAAGVPVIADADTGYGGPLNLRRVVDDYARAGIAAFHVEDQQMPKRCGQLSGARLVPPAEAEARLRAAVAARDASGRDMLVIGRTDALGTEGIEAALERARRYAGAGVDLTFVDGIRTIAQVEAVGRDLPGPKVVSLVDGTEAAGLDLARLQDMGFSVCLFAITTLLASLTAQAAALQQLRSTGRIPADAEGFDYARFSELVDLAGAPVVLITGGAAGIGLAIARRAAARGARLWLWDRNPDALRAAQSELGSRARTFAVDLADADAIAGAEAALADLPPTHLVNNAGILGRAMTLDAMEAAEIQRVLSINVTGTLLSSAAFLRARAPHPQAAIVNMSSIAGTNGGAPGHAVYGATKAALLALTCAMARDLAPEIRVNALAPGIIDTDIQKTVFADRDALRAAASGIPLGRVGSPDEVAEAAEWLLFAAPYVTGETIRVGGGRK</sequence>
<dbReference type="SUPFAM" id="SSF51621">
    <property type="entry name" value="Phosphoenolpyruvate/pyruvate domain"/>
    <property type="match status" value="1"/>
</dbReference>
<evidence type="ECO:0000256" key="3">
    <source>
        <dbReference type="ARBA" id="ARBA00023163"/>
    </source>
</evidence>
<dbReference type="PROSITE" id="PS50949">
    <property type="entry name" value="HTH_GNTR"/>
    <property type="match status" value="1"/>
</dbReference>
<dbReference type="GO" id="GO:0003824">
    <property type="term" value="F:catalytic activity"/>
    <property type="evidence" value="ECO:0007669"/>
    <property type="project" value="InterPro"/>
</dbReference>
<dbReference type="CDD" id="cd05233">
    <property type="entry name" value="SDR_c"/>
    <property type="match status" value="1"/>
</dbReference>
<dbReference type="SMART" id="SM00822">
    <property type="entry name" value="PKS_KR"/>
    <property type="match status" value="1"/>
</dbReference>
<dbReference type="Pfam" id="PF00392">
    <property type="entry name" value="GntR"/>
    <property type="match status" value="1"/>
</dbReference>
<gene>
    <name evidence="5" type="primary">PLESTB004008</name>
    <name evidence="5" type="ORF">PLESTB_001950400</name>
</gene>
<dbReference type="GO" id="GO:0003677">
    <property type="term" value="F:DNA binding"/>
    <property type="evidence" value="ECO:0007669"/>
    <property type="project" value="UniProtKB-KW"/>
</dbReference>
<keyword evidence="3" id="KW-0804">Transcription</keyword>
<comment type="caution">
    <text evidence="5">The sequence shown here is derived from an EMBL/GenBank/DDBJ whole genome shotgun (WGS) entry which is preliminary data.</text>
</comment>
<dbReference type="CDD" id="cd00377">
    <property type="entry name" value="ICL_PEPM"/>
    <property type="match status" value="1"/>
</dbReference>
<dbReference type="InterPro" id="IPR002347">
    <property type="entry name" value="SDR_fam"/>
</dbReference>
<dbReference type="Gene3D" id="1.20.120.530">
    <property type="entry name" value="GntR ligand-binding domain-like"/>
    <property type="match status" value="1"/>
</dbReference>
<dbReference type="SUPFAM" id="SSF51735">
    <property type="entry name" value="NAD(P)-binding Rossmann-fold domains"/>
    <property type="match status" value="1"/>
</dbReference>
<dbReference type="AlphaFoldDB" id="A0A9W6C3S1"/>
<dbReference type="Pfam" id="PF13714">
    <property type="entry name" value="PEP_mutase"/>
    <property type="match status" value="1"/>
</dbReference>
<dbReference type="InterPro" id="IPR040442">
    <property type="entry name" value="Pyrv_kinase-like_dom_sf"/>
</dbReference>
<name>A0A9W6C3S1_9CHLO</name>
<dbReference type="InterPro" id="IPR000524">
    <property type="entry name" value="Tscrpt_reg_HTH_GntR"/>
</dbReference>
<dbReference type="Pfam" id="PF13561">
    <property type="entry name" value="adh_short_C2"/>
    <property type="match status" value="1"/>
</dbReference>
<dbReference type="InterPro" id="IPR015813">
    <property type="entry name" value="Pyrv/PenolPyrv_kinase-like_dom"/>
</dbReference>
<dbReference type="InterPro" id="IPR036388">
    <property type="entry name" value="WH-like_DNA-bd_sf"/>
</dbReference>
<dbReference type="PRINTS" id="PR00080">
    <property type="entry name" value="SDRFAMILY"/>
</dbReference>
<accession>A0A9W6C3S1</accession>
<dbReference type="Proteomes" id="UP001165080">
    <property type="component" value="Unassembled WGS sequence"/>
</dbReference>
<dbReference type="InterPro" id="IPR039556">
    <property type="entry name" value="ICL/PEPM"/>
</dbReference>
<dbReference type="InterPro" id="IPR057326">
    <property type="entry name" value="KR_dom"/>
</dbReference>
<keyword evidence="2" id="KW-0238">DNA-binding</keyword>
<evidence type="ECO:0000256" key="1">
    <source>
        <dbReference type="ARBA" id="ARBA00023015"/>
    </source>
</evidence>
<dbReference type="PANTHER" id="PTHR42905">
    <property type="entry name" value="PHOSPHOENOLPYRUVATE CARBOXYLASE"/>
    <property type="match status" value="1"/>
</dbReference>
<dbReference type="FunFam" id="3.40.50.720:FF:000084">
    <property type="entry name" value="Short-chain dehydrogenase reductase"/>
    <property type="match status" value="1"/>
</dbReference>
<dbReference type="SUPFAM" id="SSF46785">
    <property type="entry name" value="Winged helix' DNA-binding domain"/>
    <property type="match status" value="1"/>
</dbReference>
<evidence type="ECO:0000259" key="4">
    <source>
        <dbReference type="PROSITE" id="PS50949"/>
    </source>
</evidence>
<dbReference type="PRINTS" id="PR00081">
    <property type="entry name" value="GDHRDH"/>
</dbReference>
<reference evidence="5 6" key="1">
    <citation type="journal article" date="2023" name="Commun. Biol.">
        <title>Reorganization of the ancestral sex-determining regions during the evolution of trioecy in Pleodorina starrii.</title>
        <authorList>
            <person name="Takahashi K."/>
            <person name="Suzuki S."/>
            <person name="Kawai-Toyooka H."/>
            <person name="Yamamoto K."/>
            <person name="Hamaji T."/>
            <person name="Ootsuki R."/>
            <person name="Yamaguchi H."/>
            <person name="Kawachi M."/>
            <person name="Higashiyama T."/>
            <person name="Nozaki H."/>
        </authorList>
    </citation>
    <scope>NUCLEOTIDE SEQUENCE [LARGE SCALE GENOMIC DNA]</scope>
    <source>
        <strain evidence="5 6">NIES-4479</strain>
    </source>
</reference>
<dbReference type="EMBL" id="BRXU01000073">
    <property type="protein sequence ID" value="GLC62845.1"/>
    <property type="molecule type" value="Genomic_DNA"/>
</dbReference>
<dbReference type="SMART" id="SM00895">
    <property type="entry name" value="FCD"/>
    <property type="match status" value="1"/>
</dbReference>
<keyword evidence="1" id="KW-0805">Transcription regulation</keyword>
<dbReference type="Pfam" id="PF07729">
    <property type="entry name" value="FCD"/>
    <property type="match status" value="1"/>
</dbReference>
<dbReference type="Gene3D" id="1.10.10.10">
    <property type="entry name" value="Winged helix-like DNA-binding domain superfamily/Winged helix DNA-binding domain"/>
    <property type="match status" value="1"/>
</dbReference>
<keyword evidence="6" id="KW-1185">Reference proteome</keyword>
<evidence type="ECO:0000313" key="5">
    <source>
        <dbReference type="EMBL" id="GLC62845.1"/>
    </source>
</evidence>
<dbReference type="SMART" id="SM00345">
    <property type="entry name" value="HTH_GNTR"/>
    <property type="match status" value="1"/>
</dbReference>
<dbReference type="PANTHER" id="PTHR42905:SF2">
    <property type="entry name" value="PHOSPHOENOLPYRUVATE CARBOXYLASE FAMILY PROTEIN"/>
    <property type="match status" value="1"/>
</dbReference>
<dbReference type="InterPro" id="IPR036390">
    <property type="entry name" value="WH_DNA-bd_sf"/>
</dbReference>
<dbReference type="InterPro" id="IPR011711">
    <property type="entry name" value="GntR_C"/>
</dbReference>
<dbReference type="InterPro" id="IPR008920">
    <property type="entry name" value="TF_FadR/GntR_C"/>
</dbReference>
<organism evidence="5 6">
    <name type="scientific">Pleodorina starrii</name>
    <dbReference type="NCBI Taxonomy" id="330485"/>
    <lineage>
        <taxon>Eukaryota</taxon>
        <taxon>Viridiplantae</taxon>
        <taxon>Chlorophyta</taxon>
        <taxon>core chlorophytes</taxon>
        <taxon>Chlorophyceae</taxon>
        <taxon>CS clade</taxon>
        <taxon>Chlamydomonadales</taxon>
        <taxon>Volvocaceae</taxon>
        <taxon>Pleodorina</taxon>
    </lineage>
</organism>
<dbReference type="InterPro" id="IPR020904">
    <property type="entry name" value="Sc_DH/Rdtase_CS"/>
</dbReference>
<dbReference type="PROSITE" id="PS00061">
    <property type="entry name" value="ADH_SHORT"/>
    <property type="match status" value="1"/>
</dbReference>
<dbReference type="Gene3D" id="3.20.20.60">
    <property type="entry name" value="Phosphoenolpyruvate-binding domains"/>
    <property type="match status" value="1"/>
</dbReference>
<dbReference type="Gene3D" id="3.40.50.720">
    <property type="entry name" value="NAD(P)-binding Rossmann-like Domain"/>
    <property type="match status" value="1"/>
</dbReference>
<feature type="domain" description="HTH gntR-type" evidence="4">
    <location>
        <begin position="13"/>
        <end position="80"/>
    </location>
</feature>
<evidence type="ECO:0000313" key="6">
    <source>
        <dbReference type="Proteomes" id="UP001165080"/>
    </source>
</evidence>
<dbReference type="SUPFAM" id="SSF48008">
    <property type="entry name" value="GntR ligand-binding domain-like"/>
    <property type="match status" value="1"/>
</dbReference>
<dbReference type="InterPro" id="IPR036291">
    <property type="entry name" value="NAD(P)-bd_dom_sf"/>
</dbReference>
<dbReference type="CDD" id="cd07377">
    <property type="entry name" value="WHTH_GntR"/>
    <property type="match status" value="1"/>
</dbReference>